<feature type="transmembrane region" description="Helical" evidence="5">
    <location>
        <begin position="113"/>
        <end position="133"/>
    </location>
</feature>
<reference evidence="6" key="1">
    <citation type="submission" date="2020-05" db="EMBL/GenBank/DDBJ databases">
        <authorList>
            <person name="Chiriac C."/>
            <person name="Salcher M."/>
            <person name="Ghai R."/>
            <person name="Kavagutti S V."/>
        </authorList>
    </citation>
    <scope>NUCLEOTIDE SEQUENCE</scope>
</reference>
<dbReference type="AlphaFoldDB" id="A0A6J6BVW2"/>
<dbReference type="PANTHER" id="PTHR39344">
    <property type="entry name" value="UPF0182 PROTEIN SLL1060"/>
    <property type="match status" value="1"/>
</dbReference>
<dbReference type="EMBL" id="CAEZSL010000071">
    <property type="protein sequence ID" value="CAB4543212.1"/>
    <property type="molecule type" value="Genomic_DNA"/>
</dbReference>
<keyword evidence="3 5" id="KW-1133">Transmembrane helix</keyword>
<protein>
    <submittedName>
        <fullName evidence="6">Unannotated protein</fullName>
    </submittedName>
</protein>
<evidence type="ECO:0000256" key="5">
    <source>
        <dbReference type="SAM" id="Phobius"/>
    </source>
</evidence>
<evidence type="ECO:0000256" key="2">
    <source>
        <dbReference type="ARBA" id="ARBA00022692"/>
    </source>
</evidence>
<gene>
    <name evidence="6" type="ORF">UFOPK1421_00771</name>
</gene>
<feature type="transmembrane region" description="Helical" evidence="5">
    <location>
        <begin position="179"/>
        <end position="201"/>
    </location>
</feature>
<feature type="transmembrane region" description="Helical" evidence="5">
    <location>
        <begin position="258"/>
        <end position="282"/>
    </location>
</feature>
<organism evidence="6">
    <name type="scientific">freshwater metagenome</name>
    <dbReference type="NCBI Taxonomy" id="449393"/>
    <lineage>
        <taxon>unclassified sequences</taxon>
        <taxon>metagenomes</taxon>
        <taxon>ecological metagenomes</taxon>
    </lineage>
</organism>
<accession>A0A6J6BVW2</accession>
<dbReference type="Pfam" id="PF03699">
    <property type="entry name" value="UPF0182"/>
    <property type="match status" value="1"/>
</dbReference>
<feature type="transmembrane region" description="Helical" evidence="5">
    <location>
        <begin position="25"/>
        <end position="52"/>
    </location>
</feature>
<keyword evidence="1" id="KW-1003">Cell membrane</keyword>
<keyword evidence="4 5" id="KW-0472">Membrane</keyword>
<feature type="transmembrane region" description="Helical" evidence="5">
    <location>
        <begin position="72"/>
        <end position="92"/>
    </location>
</feature>
<evidence type="ECO:0000256" key="4">
    <source>
        <dbReference type="ARBA" id="ARBA00023136"/>
    </source>
</evidence>
<proteinExistence type="predicted"/>
<evidence type="ECO:0000256" key="3">
    <source>
        <dbReference type="ARBA" id="ARBA00022989"/>
    </source>
</evidence>
<dbReference type="GO" id="GO:0016020">
    <property type="term" value="C:membrane"/>
    <property type="evidence" value="ECO:0007669"/>
    <property type="project" value="InterPro"/>
</dbReference>
<dbReference type="PANTHER" id="PTHR39344:SF1">
    <property type="entry name" value="UPF0182 PROTEIN SLL1060"/>
    <property type="match status" value="1"/>
</dbReference>
<feature type="transmembrane region" description="Helical" evidence="5">
    <location>
        <begin position="294"/>
        <end position="311"/>
    </location>
</feature>
<dbReference type="InterPro" id="IPR005372">
    <property type="entry name" value="UPF0182"/>
</dbReference>
<sequence>MSESVKFPRFPVVARLEQSSRRQRILIAAIVSVVLFFLGLRNLATIIVDRWWSDSVTDAPLWRVRIVAQTQLFLLAFAAILAILGTTVFFIWHTGRRVLAPNNRVMRWYHARMGMAHHWLVAGIGIYVTWRALAAVPNFWQQWILFRDGFDLPNSVPGTGGNLGSYIFSLPFLNTTTSFLRQLTIFSFLLALAGHSTSGSFRWSKSVPSRRAASAHLLSLAGFFLLVQTFHYLFVQRHLQVLDSSGGFVGAGYTQTTFILPGLWVTAIFAVLGVASLIHAIVTRETKLATMGMALWAVVHVIALVALPAIVNKAVVAPAEGDKQLTAIAENLVATRTAYGLDDISESEISISNGLPNSTDAAEIAKTSETPIFDVSSLAPALQILEGTSGTRVGQVDLDRYEIDGTYRALILALRQPDRQGLPESGWVKERLVYTHGGGVIVASATHSDKNGRPDVAEFSGDFDLPPVYFGEGLEDWWAIVNTKRVQQGGVSYTGDLGIKTGSFFKRTILGIALSDLQIPLSSELTSESEILLRRGIKDRLTALAPFLSWDSDPYAAIVDNRVVWIVDGYTTSNSYPYSQSFGQEGLPSGSDIARIPLNYMRSAVRAVIDADTGTTTLYESDIEQSADPILKLWKKVLPDLIAPADSMSQDLRSHLRYPKDLFIVQSSLLGRYHVDNAESLFNGEDRWTISPAPGADVGMPGSAVSQPVFRFNTVAGEQQWSMIRTYNAGSSSNATAGRDVLSAMIIASHDSPQKLQVIRLTSSDGNKISSPQVAQSAIDADPELARIITLLNTNGSQVRFGPMTPLIIKDALVWTRSMLISGTGGAAVPRVYGIIAVSDGVAGLGETTELAIAAAIK</sequence>
<dbReference type="GO" id="GO:0005576">
    <property type="term" value="C:extracellular region"/>
    <property type="evidence" value="ECO:0007669"/>
    <property type="project" value="TreeGrafter"/>
</dbReference>
<evidence type="ECO:0000256" key="1">
    <source>
        <dbReference type="ARBA" id="ARBA00022475"/>
    </source>
</evidence>
<keyword evidence="2 5" id="KW-0812">Transmembrane</keyword>
<feature type="transmembrane region" description="Helical" evidence="5">
    <location>
        <begin position="213"/>
        <end position="234"/>
    </location>
</feature>
<evidence type="ECO:0000313" key="6">
    <source>
        <dbReference type="EMBL" id="CAB4543212.1"/>
    </source>
</evidence>
<name>A0A6J6BVW2_9ZZZZ</name>